<dbReference type="PANTHER" id="PTHR30404">
    <property type="entry name" value="N-ACETYLMURAMOYL-L-ALANINE AMIDASE"/>
    <property type="match status" value="1"/>
</dbReference>
<evidence type="ECO:0000313" key="7">
    <source>
        <dbReference type="Proteomes" id="UP000619078"/>
    </source>
</evidence>
<dbReference type="SUPFAM" id="SSF53187">
    <property type="entry name" value="Zn-dependent exopeptidases"/>
    <property type="match status" value="1"/>
</dbReference>
<dbReference type="RefSeq" id="WP_191165828.1">
    <property type="nucleotide sequence ID" value="NZ_JACWMX010000011.1"/>
</dbReference>
<feature type="chain" id="PRO_5037181107" description="N-acetylmuramoyl-L-alanine amidase" evidence="4">
    <location>
        <begin position="29"/>
        <end position="273"/>
    </location>
</feature>
<proteinExistence type="predicted"/>
<dbReference type="AlphaFoldDB" id="A0A926NUN4"/>
<dbReference type="PANTHER" id="PTHR30404:SF0">
    <property type="entry name" value="N-ACETYLMURAMOYL-L-ALANINE AMIDASE AMIC"/>
    <property type="match status" value="1"/>
</dbReference>
<dbReference type="EC" id="3.5.1.28" evidence="2"/>
<protein>
    <recommendedName>
        <fullName evidence="2">N-acetylmuramoyl-L-alanine amidase</fullName>
        <ecNumber evidence="2">3.5.1.28</ecNumber>
    </recommendedName>
</protein>
<keyword evidence="3" id="KW-0378">Hydrolase</keyword>
<feature type="domain" description="MurNAc-LAA" evidence="5">
    <location>
        <begin position="101"/>
        <end position="264"/>
    </location>
</feature>
<sequence>MDQKYFKLFSLLAVVGSWLILCSFTTPADTIKSGGFKFKTVVIDAGHGGKDAGARGNFSYEKNVALAIAKKLLSAIQTQLPELNTVMTRSDDTFIELNRRSAIANQNQGNLFVSIHCNSSPEGTAARANKKKGVMLLIYGIHRLSEQLEAVRENASIFIEKDYKEKYQGYDETDPSNVIILNTFTQKYRKQSILFGDLLNNEFKMTDNRESIGVKEQGVYVLAHSAMPAVLVETGFINNPDEEEYLNSDEGQTEIVQSIIRSIQAYRASFAAQ</sequence>
<reference evidence="6" key="1">
    <citation type="submission" date="2020-09" db="EMBL/GenBank/DDBJ databases">
        <title>Novel species of Mucilaginibacter isolated from a glacier on the Tibetan Plateau.</title>
        <authorList>
            <person name="Liu Q."/>
            <person name="Xin Y.-H."/>
        </authorList>
    </citation>
    <scope>NUCLEOTIDE SEQUENCE</scope>
    <source>
        <strain evidence="6">ZB1P21</strain>
    </source>
</reference>
<evidence type="ECO:0000313" key="6">
    <source>
        <dbReference type="EMBL" id="MBD1395312.1"/>
    </source>
</evidence>
<keyword evidence="4" id="KW-0732">Signal</keyword>
<organism evidence="6 7">
    <name type="scientific">Mucilaginibacter glaciei</name>
    <dbReference type="NCBI Taxonomy" id="2772109"/>
    <lineage>
        <taxon>Bacteria</taxon>
        <taxon>Pseudomonadati</taxon>
        <taxon>Bacteroidota</taxon>
        <taxon>Sphingobacteriia</taxon>
        <taxon>Sphingobacteriales</taxon>
        <taxon>Sphingobacteriaceae</taxon>
        <taxon>Mucilaginibacter</taxon>
    </lineage>
</organism>
<feature type="signal peptide" evidence="4">
    <location>
        <begin position="1"/>
        <end position="28"/>
    </location>
</feature>
<dbReference type="Gene3D" id="3.40.630.40">
    <property type="entry name" value="Zn-dependent exopeptidases"/>
    <property type="match status" value="1"/>
</dbReference>
<dbReference type="Pfam" id="PF01520">
    <property type="entry name" value="Amidase_3"/>
    <property type="match status" value="1"/>
</dbReference>
<keyword evidence="7" id="KW-1185">Reference proteome</keyword>
<comment type="caution">
    <text evidence="6">The sequence shown here is derived from an EMBL/GenBank/DDBJ whole genome shotgun (WGS) entry which is preliminary data.</text>
</comment>
<dbReference type="GO" id="GO:0009253">
    <property type="term" value="P:peptidoglycan catabolic process"/>
    <property type="evidence" value="ECO:0007669"/>
    <property type="project" value="InterPro"/>
</dbReference>
<evidence type="ECO:0000259" key="5">
    <source>
        <dbReference type="SMART" id="SM00646"/>
    </source>
</evidence>
<evidence type="ECO:0000256" key="4">
    <source>
        <dbReference type="SAM" id="SignalP"/>
    </source>
</evidence>
<dbReference type="InterPro" id="IPR050695">
    <property type="entry name" value="N-acetylmuramoyl_amidase_3"/>
</dbReference>
<evidence type="ECO:0000256" key="3">
    <source>
        <dbReference type="ARBA" id="ARBA00022801"/>
    </source>
</evidence>
<dbReference type="InterPro" id="IPR002508">
    <property type="entry name" value="MurNAc-LAA_cat"/>
</dbReference>
<name>A0A926NUN4_9SPHI</name>
<evidence type="ECO:0000256" key="1">
    <source>
        <dbReference type="ARBA" id="ARBA00001561"/>
    </source>
</evidence>
<accession>A0A926NUN4</accession>
<evidence type="ECO:0000256" key="2">
    <source>
        <dbReference type="ARBA" id="ARBA00011901"/>
    </source>
</evidence>
<dbReference type="GO" id="GO:0030288">
    <property type="term" value="C:outer membrane-bounded periplasmic space"/>
    <property type="evidence" value="ECO:0007669"/>
    <property type="project" value="TreeGrafter"/>
</dbReference>
<dbReference type="Proteomes" id="UP000619078">
    <property type="component" value="Unassembled WGS sequence"/>
</dbReference>
<dbReference type="SMART" id="SM00646">
    <property type="entry name" value="Ami_3"/>
    <property type="match status" value="1"/>
</dbReference>
<dbReference type="EMBL" id="JACWMX010000011">
    <property type="protein sequence ID" value="MBD1395312.1"/>
    <property type="molecule type" value="Genomic_DNA"/>
</dbReference>
<comment type="catalytic activity">
    <reaction evidence="1">
        <text>Hydrolyzes the link between N-acetylmuramoyl residues and L-amino acid residues in certain cell-wall glycopeptides.</text>
        <dbReference type="EC" id="3.5.1.28"/>
    </reaction>
</comment>
<gene>
    <name evidence="6" type="ORF">IDJ76_19575</name>
</gene>
<dbReference type="CDD" id="cd02696">
    <property type="entry name" value="MurNAc-LAA"/>
    <property type="match status" value="1"/>
</dbReference>
<dbReference type="GO" id="GO:0008745">
    <property type="term" value="F:N-acetylmuramoyl-L-alanine amidase activity"/>
    <property type="evidence" value="ECO:0007669"/>
    <property type="project" value="UniProtKB-EC"/>
</dbReference>